<gene>
    <name evidence="2" type="ORF">Tco_0628625</name>
</gene>
<accession>A0ABQ4WR24</accession>
<feature type="compositionally biased region" description="Basic and acidic residues" evidence="1">
    <location>
        <begin position="73"/>
        <end position="90"/>
    </location>
</feature>
<keyword evidence="3" id="KW-1185">Reference proteome</keyword>
<proteinExistence type="predicted"/>
<feature type="compositionally biased region" description="Basic and acidic residues" evidence="1">
    <location>
        <begin position="27"/>
        <end position="38"/>
    </location>
</feature>
<feature type="compositionally biased region" description="Acidic residues" evidence="1">
    <location>
        <begin position="91"/>
        <end position="100"/>
    </location>
</feature>
<evidence type="ECO:0000313" key="2">
    <source>
        <dbReference type="EMBL" id="GJS55263.1"/>
    </source>
</evidence>
<comment type="caution">
    <text evidence="2">The sequence shown here is derived from an EMBL/GenBank/DDBJ whole genome shotgun (WGS) entry which is preliminary data.</text>
</comment>
<reference evidence="2" key="2">
    <citation type="submission" date="2022-01" db="EMBL/GenBank/DDBJ databases">
        <authorList>
            <person name="Yamashiro T."/>
            <person name="Shiraishi A."/>
            <person name="Satake H."/>
            <person name="Nakayama K."/>
        </authorList>
    </citation>
    <scope>NUCLEOTIDE SEQUENCE</scope>
</reference>
<feature type="compositionally biased region" description="Basic and acidic residues" evidence="1">
    <location>
        <begin position="50"/>
        <end position="59"/>
    </location>
</feature>
<organism evidence="2 3">
    <name type="scientific">Tanacetum coccineum</name>
    <dbReference type="NCBI Taxonomy" id="301880"/>
    <lineage>
        <taxon>Eukaryota</taxon>
        <taxon>Viridiplantae</taxon>
        <taxon>Streptophyta</taxon>
        <taxon>Embryophyta</taxon>
        <taxon>Tracheophyta</taxon>
        <taxon>Spermatophyta</taxon>
        <taxon>Magnoliopsida</taxon>
        <taxon>eudicotyledons</taxon>
        <taxon>Gunneridae</taxon>
        <taxon>Pentapetalae</taxon>
        <taxon>asterids</taxon>
        <taxon>campanulids</taxon>
        <taxon>Asterales</taxon>
        <taxon>Asteraceae</taxon>
        <taxon>Asteroideae</taxon>
        <taxon>Anthemideae</taxon>
        <taxon>Anthemidinae</taxon>
        <taxon>Tanacetum</taxon>
    </lineage>
</organism>
<sequence length="112" mass="12776">MSPPTITSEELVWGEKNSGVLDVAEDDSTKSDFESWDNHEDDSNDEQESKDESKEEEFVHTPSPTNDKDDENLESKSDEVIKSDEEKGLDDTDYQFDDDVDARLKEPTQTDK</sequence>
<reference evidence="2" key="1">
    <citation type="journal article" date="2022" name="Int. J. Mol. Sci.">
        <title>Draft Genome of Tanacetum Coccineum: Genomic Comparison of Closely Related Tanacetum-Family Plants.</title>
        <authorList>
            <person name="Yamashiro T."/>
            <person name="Shiraishi A."/>
            <person name="Nakayama K."/>
            <person name="Satake H."/>
        </authorList>
    </citation>
    <scope>NUCLEOTIDE SEQUENCE</scope>
</reference>
<feature type="compositionally biased region" description="Acidic residues" evidence="1">
    <location>
        <begin position="39"/>
        <end position="49"/>
    </location>
</feature>
<name>A0ABQ4WR24_9ASTR</name>
<dbReference type="EMBL" id="BQNB010008856">
    <property type="protein sequence ID" value="GJS55263.1"/>
    <property type="molecule type" value="Genomic_DNA"/>
</dbReference>
<feature type="region of interest" description="Disordered" evidence="1">
    <location>
        <begin position="1"/>
        <end position="112"/>
    </location>
</feature>
<feature type="compositionally biased region" description="Basic and acidic residues" evidence="1">
    <location>
        <begin position="101"/>
        <end position="112"/>
    </location>
</feature>
<evidence type="ECO:0000256" key="1">
    <source>
        <dbReference type="SAM" id="MobiDB-lite"/>
    </source>
</evidence>
<evidence type="ECO:0000313" key="3">
    <source>
        <dbReference type="Proteomes" id="UP001151760"/>
    </source>
</evidence>
<dbReference type="Proteomes" id="UP001151760">
    <property type="component" value="Unassembled WGS sequence"/>
</dbReference>
<protein>
    <submittedName>
        <fullName evidence="2">Uncharacterized protein</fullName>
    </submittedName>
</protein>